<reference evidence="4" key="1">
    <citation type="journal article" date="2019" name="Int. J. Syst. Evol. Microbiol.">
        <title>The Global Catalogue of Microorganisms (GCM) 10K type strain sequencing project: providing services to taxonomists for standard genome sequencing and annotation.</title>
        <authorList>
            <consortium name="The Broad Institute Genomics Platform"/>
            <consortium name="The Broad Institute Genome Sequencing Center for Infectious Disease"/>
            <person name="Wu L."/>
            <person name="Ma J."/>
        </authorList>
    </citation>
    <scope>NUCLEOTIDE SEQUENCE [LARGE SCALE GENOMIC DNA]</scope>
    <source>
        <strain evidence="4">JCM 11483</strain>
    </source>
</reference>
<keyword evidence="3" id="KW-0413">Isomerase</keyword>
<accession>A0ABP6RAD9</accession>
<dbReference type="Gene3D" id="3.20.20.150">
    <property type="entry name" value="Divalent-metal-dependent TIM barrel enzymes"/>
    <property type="match status" value="1"/>
</dbReference>
<evidence type="ECO:0000313" key="3">
    <source>
        <dbReference type="EMBL" id="GAA3282488.1"/>
    </source>
</evidence>
<dbReference type="GO" id="GO:0016853">
    <property type="term" value="F:isomerase activity"/>
    <property type="evidence" value="ECO:0007669"/>
    <property type="project" value="UniProtKB-KW"/>
</dbReference>
<evidence type="ECO:0000256" key="1">
    <source>
        <dbReference type="ARBA" id="ARBA00023277"/>
    </source>
</evidence>
<dbReference type="SUPFAM" id="SSF51658">
    <property type="entry name" value="Xylose isomerase-like"/>
    <property type="match status" value="1"/>
</dbReference>
<dbReference type="InterPro" id="IPR050312">
    <property type="entry name" value="IolE/XylAMocC-like"/>
</dbReference>
<name>A0ABP6RAD9_9MICC</name>
<proteinExistence type="predicted"/>
<organism evidence="3 4">
    <name type="scientific">Nesterenkonia halobia</name>
    <dbReference type="NCBI Taxonomy" id="37922"/>
    <lineage>
        <taxon>Bacteria</taxon>
        <taxon>Bacillati</taxon>
        <taxon>Actinomycetota</taxon>
        <taxon>Actinomycetes</taxon>
        <taxon>Micrococcales</taxon>
        <taxon>Micrococcaceae</taxon>
        <taxon>Nesterenkonia</taxon>
    </lineage>
</organism>
<protein>
    <submittedName>
        <fullName evidence="3">Sugar phosphate isomerase/epimerase</fullName>
    </submittedName>
</protein>
<dbReference type="Pfam" id="PF01261">
    <property type="entry name" value="AP_endonuc_2"/>
    <property type="match status" value="1"/>
</dbReference>
<gene>
    <name evidence="3" type="ORF">GCM10020260_09630</name>
</gene>
<dbReference type="PANTHER" id="PTHR12110:SF21">
    <property type="entry name" value="XYLOSE ISOMERASE-LIKE TIM BARREL DOMAIN-CONTAINING PROTEIN"/>
    <property type="match status" value="1"/>
</dbReference>
<evidence type="ECO:0000259" key="2">
    <source>
        <dbReference type="Pfam" id="PF01261"/>
    </source>
</evidence>
<keyword evidence="1" id="KW-0119">Carbohydrate metabolism</keyword>
<evidence type="ECO:0000313" key="4">
    <source>
        <dbReference type="Proteomes" id="UP001501736"/>
    </source>
</evidence>
<dbReference type="InterPro" id="IPR013022">
    <property type="entry name" value="Xyl_isomerase-like_TIM-brl"/>
</dbReference>
<dbReference type="RefSeq" id="WP_344718736.1">
    <property type="nucleotide sequence ID" value="NZ_BAAAYG010000003.1"/>
</dbReference>
<sequence>MSWKFAVSTLGIPSAPIDEAIAVAVDGGCEGLELRVHADEVLHLDIRDDDAVDIGRRVRASGLAVATLVGYVRVCSPDDDAEVLVELRRLIRLAELVGAENIRVFPGGGTDPSAPRDAAETEELRIAQRDRARRRISAVLDDLRAAGVRLLVETHDSHPTGAATVELVEGLADTSLVGILWDGLHPWRSGEGPATTRAVLGDHCVGFQIKDAVARDGRWVPVAPGAGEMPVEELAEVLQGWSGWVSFEWERAWHPQIEPLAEALPAAAEWVRRR</sequence>
<keyword evidence="4" id="KW-1185">Reference proteome</keyword>
<feature type="domain" description="Xylose isomerase-like TIM barrel" evidence="2">
    <location>
        <begin position="22"/>
        <end position="273"/>
    </location>
</feature>
<dbReference type="PANTHER" id="PTHR12110">
    <property type="entry name" value="HYDROXYPYRUVATE ISOMERASE"/>
    <property type="match status" value="1"/>
</dbReference>
<comment type="caution">
    <text evidence="3">The sequence shown here is derived from an EMBL/GenBank/DDBJ whole genome shotgun (WGS) entry which is preliminary data.</text>
</comment>
<dbReference type="Proteomes" id="UP001501736">
    <property type="component" value="Unassembled WGS sequence"/>
</dbReference>
<dbReference type="EMBL" id="BAAAYG010000003">
    <property type="protein sequence ID" value="GAA3282488.1"/>
    <property type="molecule type" value="Genomic_DNA"/>
</dbReference>
<dbReference type="InterPro" id="IPR036237">
    <property type="entry name" value="Xyl_isomerase-like_sf"/>
</dbReference>